<dbReference type="PANTHER" id="PTHR23053">
    <property type="entry name" value="DLEC1 DELETED IN LUNG AND ESOPHAGEAL CANCER 1"/>
    <property type="match status" value="1"/>
</dbReference>
<dbReference type="GO" id="GO:0003341">
    <property type="term" value="P:cilium movement"/>
    <property type="evidence" value="ECO:0007669"/>
    <property type="project" value="TreeGrafter"/>
</dbReference>
<evidence type="ECO:0008006" key="3">
    <source>
        <dbReference type="Google" id="ProtNLM"/>
    </source>
</evidence>
<evidence type="ECO:0000313" key="1">
    <source>
        <dbReference type="EMBL" id="OWK15878.1"/>
    </source>
</evidence>
<feature type="non-terminal residue" evidence="1">
    <location>
        <position position="81"/>
    </location>
</feature>
<dbReference type="GO" id="GO:1904158">
    <property type="term" value="P:axonemal central apparatus assembly"/>
    <property type="evidence" value="ECO:0007669"/>
    <property type="project" value="TreeGrafter"/>
</dbReference>
<comment type="caution">
    <text evidence="1">The sequence shown here is derived from an EMBL/GenBank/DDBJ whole genome shotgun (WGS) entry which is preliminary data.</text>
</comment>
<protein>
    <recommendedName>
        <fullName evidence="3">HYDIN</fullName>
    </recommendedName>
</protein>
<reference evidence="1 2" key="1">
    <citation type="journal article" date="2018" name="Mol. Genet. Genomics">
        <title>The red deer Cervus elaphus genome CerEla1.0: sequencing, annotating, genes, and chromosomes.</title>
        <authorList>
            <person name="Bana N.A."/>
            <person name="Nyiri A."/>
            <person name="Nagy J."/>
            <person name="Frank K."/>
            <person name="Nagy T."/>
            <person name="Steger V."/>
            <person name="Schiller M."/>
            <person name="Lakatos P."/>
            <person name="Sugar L."/>
            <person name="Horn P."/>
            <person name="Barta E."/>
            <person name="Orosz L."/>
        </authorList>
    </citation>
    <scope>NUCLEOTIDE SEQUENCE [LARGE SCALE GENOMIC DNA]</scope>
    <source>
        <strain evidence="1">Hungarian</strain>
    </source>
</reference>
<dbReference type="EMBL" id="MKHE01000004">
    <property type="protein sequence ID" value="OWK15878.1"/>
    <property type="molecule type" value="Genomic_DNA"/>
</dbReference>
<dbReference type="OrthoDB" id="442692at2759"/>
<dbReference type="AlphaFoldDB" id="A0A212DCB7"/>
<proteinExistence type="predicted"/>
<dbReference type="PANTHER" id="PTHR23053:SF0">
    <property type="entry name" value="HYDROCEPHALUS-INDUCING PROTEIN HOMOLOG"/>
    <property type="match status" value="1"/>
</dbReference>
<feature type="non-terminal residue" evidence="1">
    <location>
        <position position="1"/>
    </location>
</feature>
<organism evidence="1 2">
    <name type="scientific">Cervus elaphus hippelaphus</name>
    <name type="common">European red deer</name>
    <dbReference type="NCBI Taxonomy" id="46360"/>
    <lineage>
        <taxon>Eukaryota</taxon>
        <taxon>Metazoa</taxon>
        <taxon>Chordata</taxon>
        <taxon>Craniata</taxon>
        <taxon>Vertebrata</taxon>
        <taxon>Euteleostomi</taxon>
        <taxon>Mammalia</taxon>
        <taxon>Eutheria</taxon>
        <taxon>Laurasiatheria</taxon>
        <taxon>Artiodactyla</taxon>
        <taxon>Ruminantia</taxon>
        <taxon>Pecora</taxon>
        <taxon>Cervidae</taxon>
        <taxon>Cervinae</taxon>
        <taxon>Cervus</taxon>
    </lineage>
</organism>
<dbReference type="GO" id="GO:0005930">
    <property type="term" value="C:axoneme"/>
    <property type="evidence" value="ECO:0007669"/>
    <property type="project" value="TreeGrafter"/>
</dbReference>
<keyword evidence="2" id="KW-1185">Reference proteome</keyword>
<dbReference type="InterPro" id="IPR033305">
    <property type="entry name" value="Hydin-like"/>
</dbReference>
<evidence type="ECO:0000313" key="2">
    <source>
        <dbReference type="Proteomes" id="UP000242450"/>
    </source>
</evidence>
<name>A0A212DCB7_CEREH</name>
<sequence length="81" mass="9222">IDLDQALFQPFPSEIVFQNYTPCEVYEVPLVLRNNDTIPRMVKVVEESSPYFKVISPKGISHKVAPGVPSVFRILFTPEEN</sequence>
<dbReference type="Proteomes" id="UP000242450">
    <property type="component" value="Chromosome 4"/>
</dbReference>
<gene>
    <name evidence="1" type="ORF">Celaphus_00004317</name>
</gene>
<accession>A0A212DCB7</accession>